<dbReference type="SMART" id="SM00409">
    <property type="entry name" value="IG"/>
    <property type="match status" value="2"/>
</dbReference>
<dbReference type="Pfam" id="PF00041">
    <property type="entry name" value="fn3"/>
    <property type="match status" value="1"/>
</dbReference>
<dbReference type="SUPFAM" id="SSF49265">
    <property type="entry name" value="Fibronectin type III"/>
    <property type="match status" value="2"/>
</dbReference>
<keyword evidence="5" id="KW-0812">Transmembrane</keyword>
<dbReference type="InterPro" id="IPR007110">
    <property type="entry name" value="Ig-like_dom"/>
</dbReference>
<evidence type="ECO:0000256" key="5">
    <source>
        <dbReference type="ARBA" id="ARBA00022692"/>
    </source>
</evidence>
<dbReference type="InterPro" id="IPR036116">
    <property type="entry name" value="FN3_sf"/>
</dbReference>
<evidence type="ECO:0000313" key="16">
    <source>
        <dbReference type="Proteomes" id="UP000011518"/>
    </source>
</evidence>
<keyword evidence="8" id="KW-1133">Transmembrane helix</keyword>
<dbReference type="AlphaFoldDB" id="L8YDL1"/>
<dbReference type="STRING" id="246437.L8YDL1"/>
<dbReference type="InterPro" id="IPR003599">
    <property type="entry name" value="Ig_sub"/>
</dbReference>
<dbReference type="SMART" id="SM00408">
    <property type="entry name" value="IGc2"/>
    <property type="match status" value="2"/>
</dbReference>
<dbReference type="PANTHER" id="PTHR44170">
    <property type="entry name" value="PROTEIN SIDEKICK"/>
    <property type="match status" value="1"/>
</dbReference>
<evidence type="ECO:0000256" key="2">
    <source>
        <dbReference type="ARBA" id="ARBA00004167"/>
    </source>
</evidence>
<reference evidence="16" key="2">
    <citation type="journal article" date="2013" name="Nat. Commun.">
        <title>Genome of the Chinese tree shrew.</title>
        <authorList>
            <person name="Fan Y."/>
            <person name="Huang Z.Y."/>
            <person name="Cao C.C."/>
            <person name="Chen C.S."/>
            <person name="Chen Y.X."/>
            <person name="Fan D.D."/>
            <person name="He J."/>
            <person name="Hou H.L."/>
            <person name="Hu L."/>
            <person name="Hu X.T."/>
            <person name="Jiang X.T."/>
            <person name="Lai R."/>
            <person name="Lang Y.S."/>
            <person name="Liang B."/>
            <person name="Liao S.G."/>
            <person name="Mu D."/>
            <person name="Ma Y.Y."/>
            <person name="Niu Y.Y."/>
            <person name="Sun X.Q."/>
            <person name="Xia J.Q."/>
            <person name="Xiao J."/>
            <person name="Xiong Z.Q."/>
            <person name="Xu L."/>
            <person name="Yang L."/>
            <person name="Zhang Y."/>
            <person name="Zhao W."/>
            <person name="Zhao X.D."/>
            <person name="Zheng Y.T."/>
            <person name="Zhou J.M."/>
            <person name="Zhu Y.B."/>
            <person name="Zhang G.J."/>
            <person name="Wang J."/>
            <person name="Yao Y.G."/>
        </authorList>
    </citation>
    <scope>NUCLEOTIDE SEQUENCE [LARGE SCALE GENOMIC DNA]</scope>
</reference>
<evidence type="ECO:0000256" key="8">
    <source>
        <dbReference type="ARBA" id="ARBA00022989"/>
    </source>
</evidence>
<keyword evidence="10" id="KW-1015">Disulfide bond</keyword>
<keyword evidence="6" id="KW-0732">Signal</keyword>
<sequence length="415" mass="46033">MHLLVLWTGLTGSFDKDNLKEFLYRIFTNPVGIQDSKSPSVASSSLLCHRLEASSKLELVSTMMDRLAIGCTLGNWITILPTGVLQIYDVGQRDAGNYRCVATTVAHRRKSMEASLMVNPAKESESFHTPTIIAGPQNMTASLHQTIVLECMATGNPKPIISWSRLDHKSIDVFNTRVLGNGNLMISDVRLQHAGVYVCRATTPGTRNFTVAMATLTVLGLNNEEYQVVIGNDTTHYIIDDLEPASNYTFYIVAYMPMGASQMSDHVTQHTLEDAKYRRGQVVLYRLSFRLSSETSVHMLELPGTTHEYLLEGLKPDSVYLVRITAATRVGLGESSVWTSHRTPKATSVKAPKSPELHLEPLNCTTISVTWQRDARDTAAIQGYKLYYKEEGQQEHGPIFLDTSDLLYTLGGLGE</sequence>
<dbReference type="InterPro" id="IPR013783">
    <property type="entry name" value="Ig-like_fold"/>
</dbReference>
<comment type="subcellular location">
    <subcellularLocation>
        <location evidence="2">Membrane</location>
        <topology evidence="2">Single-pass membrane protein</topology>
    </subcellularLocation>
</comment>
<dbReference type="InterPro" id="IPR003961">
    <property type="entry name" value="FN3_dom"/>
</dbReference>
<dbReference type="InParanoid" id="L8YDL1"/>
<keyword evidence="11" id="KW-0325">Glycoprotein</keyword>
<dbReference type="GO" id="GO:0016020">
    <property type="term" value="C:membrane"/>
    <property type="evidence" value="ECO:0007669"/>
    <property type="project" value="UniProtKB-SubCell"/>
</dbReference>
<dbReference type="PROSITE" id="PS50835">
    <property type="entry name" value="IG_LIKE"/>
    <property type="match status" value="1"/>
</dbReference>
<evidence type="ECO:0000256" key="1">
    <source>
        <dbReference type="ARBA" id="ARBA00002140"/>
    </source>
</evidence>
<name>L8YDL1_TUPCH</name>
<evidence type="ECO:0000259" key="14">
    <source>
        <dbReference type="PROSITE" id="PS50853"/>
    </source>
</evidence>
<dbReference type="FunFam" id="2.60.40.10:FF:000577">
    <property type="entry name" value="immunoglobulin superfamily DCC subclass member 3"/>
    <property type="match status" value="1"/>
</dbReference>
<evidence type="ECO:0000256" key="12">
    <source>
        <dbReference type="ARBA" id="ARBA00023319"/>
    </source>
</evidence>
<evidence type="ECO:0000256" key="3">
    <source>
        <dbReference type="ARBA" id="ARBA00009588"/>
    </source>
</evidence>
<evidence type="ECO:0000313" key="15">
    <source>
        <dbReference type="EMBL" id="ELV13174.1"/>
    </source>
</evidence>
<feature type="domain" description="Fibronectin type-III" evidence="14">
    <location>
        <begin position="254"/>
        <end position="346"/>
    </location>
</feature>
<feature type="domain" description="Fibronectin type-III" evidence="14">
    <location>
        <begin position="351"/>
        <end position="415"/>
    </location>
</feature>
<dbReference type="GO" id="GO:0098609">
    <property type="term" value="P:cell-cell adhesion"/>
    <property type="evidence" value="ECO:0007669"/>
    <property type="project" value="TreeGrafter"/>
</dbReference>
<accession>L8YDL1</accession>
<keyword evidence="12" id="KW-0393">Immunoglobulin domain</keyword>
<proteinExistence type="inferred from homology"/>
<dbReference type="PANTHER" id="PTHR44170:SF47">
    <property type="entry name" value="PROTOGENIN"/>
    <property type="match status" value="1"/>
</dbReference>
<feature type="domain" description="Ig-like" evidence="13">
    <location>
        <begin position="130"/>
        <end position="217"/>
    </location>
</feature>
<reference evidence="16" key="1">
    <citation type="submission" date="2012-07" db="EMBL/GenBank/DDBJ databases">
        <title>Genome of the Chinese tree shrew, a rising model animal genetically related to primates.</title>
        <authorList>
            <person name="Zhang G."/>
            <person name="Fan Y."/>
            <person name="Yao Y."/>
            <person name="Huang Z."/>
        </authorList>
    </citation>
    <scope>NUCLEOTIDE SEQUENCE [LARGE SCALE GENOMIC DNA]</scope>
</reference>
<evidence type="ECO:0000256" key="4">
    <source>
        <dbReference type="ARBA" id="ARBA00022473"/>
    </source>
</evidence>
<keyword evidence="4" id="KW-0217">Developmental protein</keyword>
<dbReference type="EMBL" id="KB362744">
    <property type="protein sequence ID" value="ELV13174.1"/>
    <property type="molecule type" value="Genomic_DNA"/>
</dbReference>
<gene>
    <name evidence="15" type="ORF">TREES_T100003529</name>
</gene>
<evidence type="ECO:0000256" key="11">
    <source>
        <dbReference type="ARBA" id="ARBA00023180"/>
    </source>
</evidence>
<evidence type="ECO:0000259" key="13">
    <source>
        <dbReference type="PROSITE" id="PS50835"/>
    </source>
</evidence>
<keyword evidence="16" id="KW-1185">Reference proteome</keyword>
<evidence type="ECO:0000256" key="9">
    <source>
        <dbReference type="ARBA" id="ARBA00023136"/>
    </source>
</evidence>
<dbReference type="InterPro" id="IPR003598">
    <property type="entry name" value="Ig_sub2"/>
</dbReference>
<comment type="similarity">
    <text evidence="3">Belongs to the immunoglobulin superfamily. DCC family.</text>
</comment>
<evidence type="ECO:0000256" key="7">
    <source>
        <dbReference type="ARBA" id="ARBA00022737"/>
    </source>
</evidence>
<dbReference type="Proteomes" id="UP000011518">
    <property type="component" value="Unassembled WGS sequence"/>
</dbReference>
<evidence type="ECO:0000256" key="10">
    <source>
        <dbReference type="ARBA" id="ARBA00023157"/>
    </source>
</evidence>
<organism evidence="15 16">
    <name type="scientific">Tupaia chinensis</name>
    <name type="common">Chinese tree shrew</name>
    <name type="synonym">Tupaia belangeri chinensis</name>
    <dbReference type="NCBI Taxonomy" id="246437"/>
    <lineage>
        <taxon>Eukaryota</taxon>
        <taxon>Metazoa</taxon>
        <taxon>Chordata</taxon>
        <taxon>Craniata</taxon>
        <taxon>Vertebrata</taxon>
        <taxon>Euteleostomi</taxon>
        <taxon>Mammalia</taxon>
        <taxon>Eutheria</taxon>
        <taxon>Euarchontoglires</taxon>
        <taxon>Scandentia</taxon>
        <taxon>Tupaiidae</taxon>
        <taxon>Tupaia</taxon>
    </lineage>
</organism>
<keyword evidence="7" id="KW-0677">Repeat</keyword>
<dbReference type="FunFam" id="2.60.40.10:FF:000551">
    <property type="entry name" value="Protogenin A"/>
    <property type="match status" value="1"/>
</dbReference>
<comment type="function">
    <text evidence="1">May play a role in anteroposterior axis elongation.</text>
</comment>
<dbReference type="CDD" id="cd00063">
    <property type="entry name" value="FN3"/>
    <property type="match status" value="3"/>
</dbReference>
<dbReference type="SUPFAM" id="SSF48726">
    <property type="entry name" value="Immunoglobulin"/>
    <property type="match status" value="2"/>
</dbReference>
<dbReference type="Pfam" id="PF13927">
    <property type="entry name" value="Ig_3"/>
    <property type="match status" value="1"/>
</dbReference>
<keyword evidence="9" id="KW-0472">Membrane</keyword>
<protein>
    <submittedName>
        <fullName evidence="15">Protogenin</fullName>
    </submittedName>
</protein>
<dbReference type="Gene3D" id="2.60.40.10">
    <property type="entry name" value="Immunoglobulins"/>
    <property type="match status" value="5"/>
</dbReference>
<evidence type="ECO:0000256" key="6">
    <source>
        <dbReference type="ARBA" id="ARBA00022729"/>
    </source>
</evidence>
<dbReference type="InterPro" id="IPR036179">
    <property type="entry name" value="Ig-like_dom_sf"/>
</dbReference>
<dbReference type="PROSITE" id="PS50853">
    <property type="entry name" value="FN3"/>
    <property type="match status" value="2"/>
</dbReference>